<sequence>MSSENLTDRFDMFLGTAAYPDPLNPYSSNDYRGITALCRTDADVVKKIIATTPFEYVDNLFQITFGDSSNSVFPHSHRVDIAGYMHFRFTIPVRYKDIVGGYTFTWFEDHFAAVLAGREVWGYPKKLMSATYEETDDAAVATCTVGDDQLIRMAFDFNSEPVDDLPAIKLNPHLMIHTVSNPEGPGIIQKRILTRDPSPDNKPKHARTGKVRVALRGNRANPLDALLPMEVLGGVYSQGMHVSSEENGWAKIIDQLK</sequence>
<evidence type="ECO:0000313" key="2">
    <source>
        <dbReference type="Proteomes" id="UP001430804"/>
    </source>
</evidence>
<comment type="caution">
    <text evidence="1">The sequence shown here is derived from an EMBL/GenBank/DDBJ whole genome shotgun (WGS) entry which is preliminary data.</text>
</comment>
<dbReference type="EMBL" id="JAHWQX010000001">
    <property type="protein sequence ID" value="MBW3096219.1"/>
    <property type="molecule type" value="Genomic_DNA"/>
</dbReference>
<accession>A0ABS6WJU6</accession>
<dbReference type="RefSeq" id="WP_219158236.1">
    <property type="nucleotide sequence ID" value="NZ_JAHWQX010000001.1"/>
</dbReference>
<reference evidence="1" key="1">
    <citation type="submission" date="2021-07" db="EMBL/GenBank/DDBJ databases">
        <title>Pseudohoeflea marina sp. nov. a polyhydroxyalcanoate-producing bacterium.</title>
        <authorList>
            <person name="Zheng W."/>
            <person name="Yu S."/>
            <person name="Huang Y."/>
        </authorList>
    </citation>
    <scope>NUCLEOTIDE SEQUENCE</scope>
    <source>
        <strain evidence="1">DP4N28-3</strain>
    </source>
</reference>
<protein>
    <submittedName>
        <fullName evidence="1">Acetoacetate decarboxylase family protein</fullName>
    </submittedName>
</protein>
<dbReference type="InterPro" id="IPR010451">
    <property type="entry name" value="Acetoacetate_decarboxylase"/>
</dbReference>
<name>A0ABS6WJU6_9HYPH</name>
<evidence type="ECO:0000313" key="1">
    <source>
        <dbReference type="EMBL" id="MBW3096219.1"/>
    </source>
</evidence>
<dbReference type="Pfam" id="PF06314">
    <property type="entry name" value="ADC"/>
    <property type="match status" value="1"/>
</dbReference>
<dbReference type="Proteomes" id="UP001430804">
    <property type="component" value="Unassembled WGS sequence"/>
</dbReference>
<proteinExistence type="predicted"/>
<organism evidence="1 2">
    <name type="scientific">Pseudohoeflea coraliihabitans</name>
    <dbReference type="NCBI Taxonomy" id="2860393"/>
    <lineage>
        <taxon>Bacteria</taxon>
        <taxon>Pseudomonadati</taxon>
        <taxon>Pseudomonadota</taxon>
        <taxon>Alphaproteobacteria</taxon>
        <taxon>Hyphomicrobiales</taxon>
        <taxon>Rhizobiaceae</taxon>
        <taxon>Pseudohoeflea</taxon>
    </lineage>
</organism>
<keyword evidence="2" id="KW-1185">Reference proteome</keyword>
<gene>
    <name evidence="1" type="ORF">KY465_02870</name>
</gene>